<name>A0A927MSU5_9ACTN</name>
<reference evidence="2" key="1">
    <citation type="submission" date="2020-10" db="EMBL/GenBank/DDBJ databases">
        <title>Sequencing the genomes of 1000 actinobacteria strains.</title>
        <authorList>
            <person name="Klenk H.-P."/>
        </authorList>
    </citation>
    <scope>NUCLEOTIDE SEQUENCE</scope>
    <source>
        <strain evidence="2">DSM 45354</strain>
    </source>
</reference>
<accession>A0A927MSU5</accession>
<dbReference type="Proteomes" id="UP000638648">
    <property type="component" value="Unassembled WGS sequence"/>
</dbReference>
<dbReference type="EMBL" id="JADBEM010000001">
    <property type="protein sequence ID" value="MBE1605677.1"/>
    <property type="molecule type" value="Genomic_DNA"/>
</dbReference>
<protein>
    <submittedName>
        <fullName evidence="2">Uncharacterized protein</fullName>
    </submittedName>
</protein>
<keyword evidence="3" id="KW-1185">Reference proteome</keyword>
<gene>
    <name evidence="2" type="ORF">HEB94_002525</name>
</gene>
<evidence type="ECO:0000313" key="3">
    <source>
        <dbReference type="Proteomes" id="UP000638648"/>
    </source>
</evidence>
<dbReference type="AlphaFoldDB" id="A0A927MSU5"/>
<feature type="region of interest" description="Disordered" evidence="1">
    <location>
        <begin position="1"/>
        <end position="20"/>
    </location>
</feature>
<evidence type="ECO:0000256" key="1">
    <source>
        <dbReference type="SAM" id="MobiDB-lite"/>
    </source>
</evidence>
<sequence>MKESRPCNLRTPPKGEQSYQGGVLSRFFQNYGLQPDDPFNVMFGP</sequence>
<organism evidence="2 3">
    <name type="scientific">Actinopolymorpha pittospori</name>
    <dbReference type="NCBI Taxonomy" id="648752"/>
    <lineage>
        <taxon>Bacteria</taxon>
        <taxon>Bacillati</taxon>
        <taxon>Actinomycetota</taxon>
        <taxon>Actinomycetes</taxon>
        <taxon>Propionibacteriales</taxon>
        <taxon>Actinopolymorphaceae</taxon>
        <taxon>Actinopolymorpha</taxon>
    </lineage>
</organism>
<evidence type="ECO:0000313" key="2">
    <source>
        <dbReference type="EMBL" id="MBE1605677.1"/>
    </source>
</evidence>
<comment type="caution">
    <text evidence="2">The sequence shown here is derived from an EMBL/GenBank/DDBJ whole genome shotgun (WGS) entry which is preliminary data.</text>
</comment>
<proteinExistence type="predicted"/>